<dbReference type="Pfam" id="PF00593">
    <property type="entry name" value="TonB_dep_Rec_b-barrel"/>
    <property type="match status" value="1"/>
</dbReference>
<evidence type="ECO:0000256" key="11">
    <source>
        <dbReference type="PROSITE-ProRule" id="PRU01360"/>
    </source>
</evidence>
<dbReference type="InterPro" id="IPR036942">
    <property type="entry name" value="Beta-barrel_TonB_sf"/>
</dbReference>
<protein>
    <submittedName>
        <fullName evidence="16">TonB-dependent receptor</fullName>
    </submittedName>
</protein>
<keyword evidence="10 11" id="KW-0998">Cell outer membrane</keyword>
<dbReference type="RefSeq" id="WP_222993778.1">
    <property type="nucleotide sequence ID" value="NZ_JAINVV010000015.1"/>
</dbReference>
<proteinExistence type="inferred from homology"/>
<gene>
    <name evidence="16" type="ORF">K7G82_28540</name>
</gene>
<evidence type="ECO:0000256" key="8">
    <source>
        <dbReference type="ARBA" id="ARBA00023077"/>
    </source>
</evidence>
<evidence type="ECO:0000256" key="7">
    <source>
        <dbReference type="ARBA" id="ARBA00023065"/>
    </source>
</evidence>
<keyword evidence="2 11" id="KW-0813">Transport</keyword>
<feature type="domain" description="TonB-dependent receptor-like beta-barrel" evidence="14">
    <location>
        <begin position="311"/>
        <end position="745"/>
    </location>
</feature>
<dbReference type="EMBL" id="JAINVV010000015">
    <property type="protein sequence ID" value="MBY8826285.1"/>
    <property type="molecule type" value="Genomic_DNA"/>
</dbReference>
<keyword evidence="16" id="KW-0675">Receptor</keyword>
<evidence type="ECO:0000256" key="1">
    <source>
        <dbReference type="ARBA" id="ARBA00004571"/>
    </source>
</evidence>
<evidence type="ECO:0000256" key="5">
    <source>
        <dbReference type="ARBA" id="ARBA00022692"/>
    </source>
</evidence>
<keyword evidence="6" id="KW-0408">Iron</keyword>
<keyword evidence="3 11" id="KW-1134">Transmembrane beta strand</keyword>
<name>A0ABS7PY58_9SPHN</name>
<keyword evidence="9 11" id="KW-0472">Membrane</keyword>
<evidence type="ECO:0000256" key="2">
    <source>
        <dbReference type="ARBA" id="ARBA00022448"/>
    </source>
</evidence>
<comment type="caution">
    <text evidence="16">The sequence shown here is derived from an EMBL/GenBank/DDBJ whole genome shotgun (WGS) entry which is preliminary data.</text>
</comment>
<dbReference type="InterPro" id="IPR012910">
    <property type="entry name" value="Plug_dom"/>
</dbReference>
<feature type="signal peptide" evidence="13">
    <location>
        <begin position="1"/>
        <end position="30"/>
    </location>
</feature>
<evidence type="ECO:0000256" key="6">
    <source>
        <dbReference type="ARBA" id="ARBA00023004"/>
    </source>
</evidence>
<evidence type="ECO:0000256" key="9">
    <source>
        <dbReference type="ARBA" id="ARBA00023136"/>
    </source>
</evidence>
<sequence>MRKSGTRKSGLAIVTALATGVILAIAPAHAQDAAPAPAEDAATEEQGVADIVVTAQRRDERVQNVPISITALSGADLERAGVSDVSRLEQVTPGFTFGRSGSDARPSIRGVRTETVNATNDPSIGFYLDGVYQSRAQQALIPLVDIARVEVQRGPQGTLYGRNTFGGNVSVVTNLPTTDRVLGGASIRASNFDTQQYEAYLNLPASDTLAFRFAGARNRSDGFVKSTANPRISLFDRNEWLGRASARWTPTEDLEIVLRAGYWKNSGQGGGAYGYRVSGTLVNTATGQRSINGTPVLYNPTVRDGIADIAGVDVGVPVVGGKYTNNWDYAPFERTHEYLTSAQISYTLGNVLLRSITGWQKFRTDRTADLDQTAVVFPAPGVAAGFAASGYQENDTNAKTFSQEFQVASVATNPLQWIVGFYGLKDKLDERYSQFYTAPAATAADTRGVTKLDITAYAAYAQASYYVLPDTLRVTGGIRYTHEKKEFGIVNYSYPRTGGEVIGTSTSGGPTYNKTIWKAGLDYFVTPRNMLYVSASTGFRSGGINNNTANAAIPESFGPENVMAWEIGSKNRFAGGKVQLNFSAFDYRFKDLQITILNQATNLSYIQNAGKAHSRGFDVTLDLAPSRGLHVNGSATYLEAEFDDYTRPNDFYTATNGDPRLLSFAGKRIPMSPKWKFTGNIYYDAELPDIGTLTPYLSWLHSSSYFTLDYNTVLDRQKPYDKFDARLMWRSTDERFGLEAFVENITNVAVLNRSVLGNSQRIQQSFQPPRTYGVKLSVDF</sequence>
<accession>A0ABS7PY58</accession>
<feature type="chain" id="PRO_5046152414" evidence="13">
    <location>
        <begin position="31"/>
        <end position="780"/>
    </location>
</feature>
<dbReference type="Gene3D" id="2.40.170.20">
    <property type="entry name" value="TonB-dependent receptor, beta-barrel domain"/>
    <property type="match status" value="1"/>
</dbReference>
<dbReference type="PANTHER" id="PTHR32552">
    <property type="entry name" value="FERRICHROME IRON RECEPTOR-RELATED"/>
    <property type="match status" value="1"/>
</dbReference>
<keyword evidence="17" id="KW-1185">Reference proteome</keyword>
<dbReference type="PROSITE" id="PS52016">
    <property type="entry name" value="TONB_DEPENDENT_REC_3"/>
    <property type="match status" value="1"/>
</dbReference>
<evidence type="ECO:0000313" key="16">
    <source>
        <dbReference type="EMBL" id="MBY8826285.1"/>
    </source>
</evidence>
<organism evidence="16 17">
    <name type="scientific">Sphingomonas colocasiae</name>
    <dbReference type="NCBI Taxonomy" id="1848973"/>
    <lineage>
        <taxon>Bacteria</taxon>
        <taxon>Pseudomonadati</taxon>
        <taxon>Pseudomonadota</taxon>
        <taxon>Alphaproteobacteria</taxon>
        <taxon>Sphingomonadales</taxon>
        <taxon>Sphingomonadaceae</taxon>
        <taxon>Sphingomonas</taxon>
    </lineage>
</organism>
<keyword evidence="4" id="KW-0410">Iron transport</keyword>
<evidence type="ECO:0000256" key="12">
    <source>
        <dbReference type="RuleBase" id="RU003357"/>
    </source>
</evidence>
<comment type="similarity">
    <text evidence="11 12">Belongs to the TonB-dependent receptor family.</text>
</comment>
<comment type="subcellular location">
    <subcellularLocation>
        <location evidence="1 11">Cell outer membrane</location>
        <topology evidence="1 11">Multi-pass membrane protein</topology>
    </subcellularLocation>
</comment>
<reference evidence="16 17" key="1">
    <citation type="submission" date="2021-08" db="EMBL/GenBank/DDBJ databases">
        <authorList>
            <person name="Tuo L."/>
        </authorList>
    </citation>
    <scope>NUCLEOTIDE SEQUENCE [LARGE SCALE GENOMIC DNA]</scope>
    <source>
        <strain evidence="16 17">JCM 31229</strain>
    </source>
</reference>
<feature type="domain" description="TonB-dependent receptor plug" evidence="15">
    <location>
        <begin position="62"/>
        <end position="167"/>
    </location>
</feature>
<dbReference type="SUPFAM" id="SSF56935">
    <property type="entry name" value="Porins"/>
    <property type="match status" value="1"/>
</dbReference>
<keyword evidence="8 12" id="KW-0798">TonB box</keyword>
<dbReference type="InterPro" id="IPR039426">
    <property type="entry name" value="TonB-dep_rcpt-like"/>
</dbReference>
<evidence type="ECO:0000256" key="10">
    <source>
        <dbReference type="ARBA" id="ARBA00023237"/>
    </source>
</evidence>
<evidence type="ECO:0000256" key="3">
    <source>
        <dbReference type="ARBA" id="ARBA00022452"/>
    </source>
</evidence>
<dbReference type="Pfam" id="PF07715">
    <property type="entry name" value="Plug"/>
    <property type="match status" value="1"/>
</dbReference>
<evidence type="ECO:0000259" key="15">
    <source>
        <dbReference type="Pfam" id="PF07715"/>
    </source>
</evidence>
<keyword evidence="7" id="KW-0406">Ion transport</keyword>
<evidence type="ECO:0000256" key="4">
    <source>
        <dbReference type="ARBA" id="ARBA00022496"/>
    </source>
</evidence>
<evidence type="ECO:0000256" key="13">
    <source>
        <dbReference type="SAM" id="SignalP"/>
    </source>
</evidence>
<evidence type="ECO:0000259" key="14">
    <source>
        <dbReference type="Pfam" id="PF00593"/>
    </source>
</evidence>
<keyword evidence="5 11" id="KW-0812">Transmembrane</keyword>
<keyword evidence="13" id="KW-0732">Signal</keyword>
<dbReference type="InterPro" id="IPR000531">
    <property type="entry name" value="Beta-barrel_TonB"/>
</dbReference>
<dbReference type="Proteomes" id="UP000706039">
    <property type="component" value="Unassembled WGS sequence"/>
</dbReference>
<dbReference type="PANTHER" id="PTHR32552:SF81">
    <property type="entry name" value="TONB-DEPENDENT OUTER MEMBRANE RECEPTOR"/>
    <property type="match status" value="1"/>
</dbReference>
<evidence type="ECO:0000313" key="17">
    <source>
        <dbReference type="Proteomes" id="UP000706039"/>
    </source>
</evidence>